<organism evidence="2 3">
    <name type="scientific">Prymnesium parvum</name>
    <name type="common">Toxic golden alga</name>
    <dbReference type="NCBI Taxonomy" id="97485"/>
    <lineage>
        <taxon>Eukaryota</taxon>
        <taxon>Haptista</taxon>
        <taxon>Haptophyta</taxon>
        <taxon>Prymnesiophyceae</taxon>
        <taxon>Prymnesiales</taxon>
        <taxon>Prymnesiaceae</taxon>
        <taxon>Prymnesium</taxon>
    </lineage>
</organism>
<feature type="transmembrane region" description="Helical" evidence="1">
    <location>
        <begin position="220"/>
        <end position="237"/>
    </location>
</feature>
<dbReference type="Proteomes" id="UP001515480">
    <property type="component" value="Unassembled WGS sequence"/>
</dbReference>
<keyword evidence="1" id="KW-1133">Transmembrane helix</keyword>
<gene>
    <name evidence="2" type="ORF">AB1Y20_005103</name>
</gene>
<proteinExistence type="predicted"/>
<keyword evidence="1" id="KW-0812">Transmembrane</keyword>
<dbReference type="EMBL" id="JBGBPQ010000013">
    <property type="protein sequence ID" value="KAL1511817.1"/>
    <property type="molecule type" value="Genomic_DNA"/>
</dbReference>
<comment type="caution">
    <text evidence="2">The sequence shown here is derived from an EMBL/GenBank/DDBJ whole genome shotgun (WGS) entry which is preliminary data.</text>
</comment>
<feature type="transmembrane region" description="Helical" evidence="1">
    <location>
        <begin position="195"/>
        <end position="214"/>
    </location>
</feature>
<dbReference type="AlphaFoldDB" id="A0AB34J3A9"/>
<accession>A0AB34J3A9</accession>
<feature type="transmembrane region" description="Helical" evidence="1">
    <location>
        <begin position="6"/>
        <end position="24"/>
    </location>
</feature>
<evidence type="ECO:0000313" key="3">
    <source>
        <dbReference type="Proteomes" id="UP001515480"/>
    </source>
</evidence>
<keyword evidence="1" id="KW-0472">Membrane</keyword>
<sequence>MCWSARVSAAFAACETLVLCFCWWRNKLHDRRHVVGHVPLALQEVGQALLWTQMRPAEDSPSTCAWPNRALSFALVVIVHGVPLAFSLKAYVGMEHNPGAMTLAAEPFRQRLKATLRQSVAWGLALPALTGALMLLGVWTHVCTLRGPHGHQVWPLVMMPVPRGVEYAEAFRLAMWAAYFVVVSQPLYMDPAPDVAVVAFSVVGPFTVLGLVLWLGDEWGSSWCFLASLLCVFYVLAPLPPFRSMRIAPPNPMARALFYEYAGEHAIERRELLQSARSAA</sequence>
<evidence type="ECO:0000256" key="1">
    <source>
        <dbReference type="SAM" id="Phobius"/>
    </source>
</evidence>
<keyword evidence="3" id="KW-1185">Reference proteome</keyword>
<protein>
    <recommendedName>
        <fullName evidence="4">Glycerophosphocholine acyltransferase 1</fullName>
    </recommendedName>
</protein>
<name>A0AB34J3A9_PRYPA</name>
<evidence type="ECO:0008006" key="4">
    <source>
        <dbReference type="Google" id="ProtNLM"/>
    </source>
</evidence>
<feature type="transmembrane region" description="Helical" evidence="1">
    <location>
        <begin position="119"/>
        <end position="139"/>
    </location>
</feature>
<reference evidence="2 3" key="1">
    <citation type="journal article" date="2024" name="Science">
        <title>Giant polyketide synthase enzymes in the biosynthesis of giant marine polyether toxins.</title>
        <authorList>
            <person name="Fallon T.R."/>
            <person name="Shende V.V."/>
            <person name="Wierzbicki I.H."/>
            <person name="Pendleton A.L."/>
            <person name="Watervoot N.F."/>
            <person name="Auber R.P."/>
            <person name="Gonzalez D.J."/>
            <person name="Wisecaver J.H."/>
            <person name="Moore B.S."/>
        </authorList>
    </citation>
    <scope>NUCLEOTIDE SEQUENCE [LARGE SCALE GENOMIC DNA]</scope>
    <source>
        <strain evidence="2 3">12B1</strain>
    </source>
</reference>
<evidence type="ECO:0000313" key="2">
    <source>
        <dbReference type="EMBL" id="KAL1511817.1"/>
    </source>
</evidence>